<dbReference type="PANTHER" id="PTHR11932">
    <property type="entry name" value="CULLIN"/>
    <property type="match status" value="1"/>
</dbReference>
<evidence type="ECO:0000259" key="2">
    <source>
        <dbReference type="Pfam" id="PF00888"/>
    </source>
</evidence>
<dbReference type="Pfam" id="PF00888">
    <property type="entry name" value="Cullin"/>
    <property type="match status" value="1"/>
</dbReference>
<comment type="caution">
    <text evidence="3">The sequence shown here is derived from an EMBL/GenBank/DDBJ whole genome shotgun (WGS) entry which is preliminary data.</text>
</comment>
<proteinExistence type="inferred from homology"/>
<dbReference type="AlphaFoldDB" id="A0A392QVW3"/>
<accession>A0A392QVW3</accession>
<organism evidence="3 4">
    <name type="scientific">Trifolium medium</name>
    <dbReference type="NCBI Taxonomy" id="97028"/>
    <lineage>
        <taxon>Eukaryota</taxon>
        <taxon>Viridiplantae</taxon>
        <taxon>Streptophyta</taxon>
        <taxon>Embryophyta</taxon>
        <taxon>Tracheophyta</taxon>
        <taxon>Spermatophyta</taxon>
        <taxon>Magnoliopsida</taxon>
        <taxon>eudicotyledons</taxon>
        <taxon>Gunneridae</taxon>
        <taxon>Pentapetalae</taxon>
        <taxon>rosids</taxon>
        <taxon>fabids</taxon>
        <taxon>Fabales</taxon>
        <taxon>Fabaceae</taxon>
        <taxon>Papilionoideae</taxon>
        <taxon>50 kb inversion clade</taxon>
        <taxon>NPAAA clade</taxon>
        <taxon>Hologalegina</taxon>
        <taxon>IRL clade</taxon>
        <taxon>Trifolieae</taxon>
        <taxon>Trifolium</taxon>
    </lineage>
</organism>
<dbReference type="Gene3D" id="1.20.1310.10">
    <property type="entry name" value="Cullin Repeats"/>
    <property type="match status" value="1"/>
</dbReference>
<protein>
    <submittedName>
        <fullName evidence="3">Cullin-1-like</fullName>
    </submittedName>
</protein>
<evidence type="ECO:0000313" key="3">
    <source>
        <dbReference type="EMBL" id="MCI28501.1"/>
    </source>
</evidence>
<dbReference type="GO" id="GO:0031625">
    <property type="term" value="F:ubiquitin protein ligase binding"/>
    <property type="evidence" value="ECO:0007669"/>
    <property type="project" value="InterPro"/>
</dbReference>
<evidence type="ECO:0000256" key="1">
    <source>
        <dbReference type="ARBA" id="ARBA00006019"/>
    </source>
</evidence>
<name>A0A392QVW3_9FABA</name>
<comment type="similarity">
    <text evidence="1">Belongs to the cullin family.</text>
</comment>
<dbReference type="SUPFAM" id="SSF74788">
    <property type="entry name" value="Cullin repeat-like"/>
    <property type="match status" value="1"/>
</dbReference>
<dbReference type="EMBL" id="LXQA010166197">
    <property type="protein sequence ID" value="MCI28501.1"/>
    <property type="molecule type" value="Genomic_DNA"/>
</dbReference>
<evidence type="ECO:0000313" key="4">
    <source>
        <dbReference type="Proteomes" id="UP000265520"/>
    </source>
</evidence>
<dbReference type="Proteomes" id="UP000265520">
    <property type="component" value="Unassembled WGS sequence"/>
</dbReference>
<dbReference type="InterPro" id="IPR016159">
    <property type="entry name" value="Cullin_repeat-like_dom_sf"/>
</dbReference>
<dbReference type="GO" id="GO:0006511">
    <property type="term" value="P:ubiquitin-dependent protein catabolic process"/>
    <property type="evidence" value="ECO:0007669"/>
    <property type="project" value="InterPro"/>
</dbReference>
<sequence length="91" mass="10589">MGQMDHYDNDFEAAMLKDTSAYYSRKASNWILEDSCPDYMLKAEECLKREKDRVAHYLHSSSEPKLLEVCFLVAIFPAIWSKNVSNRVLHS</sequence>
<reference evidence="3 4" key="1">
    <citation type="journal article" date="2018" name="Front. Plant Sci.">
        <title>Red Clover (Trifolium pratense) and Zigzag Clover (T. medium) - A Picture of Genomic Similarities and Differences.</title>
        <authorList>
            <person name="Dluhosova J."/>
            <person name="Istvanek J."/>
            <person name="Nedelnik J."/>
            <person name="Repkova J."/>
        </authorList>
    </citation>
    <scope>NUCLEOTIDE SEQUENCE [LARGE SCALE GENOMIC DNA]</scope>
    <source>
        <strain evidence="4">cv. 10/8</strain>
        <tissue evidence="3">Leaf</tissue>
    </source>
</reference>
<dbReference type="InterPro" id="IPR045093">
    <property type="entry name" value="Cullin"/>
</dbReference>
<keyword evidence="4" id="KW-1185">Reference proteome</keyword>
<dbReference type="InterPro" id="IPR001373">
    <property type="entry name" value="Cullin_N"/>
</dbReference>
<feature type="domain" description="Cullin N-terminal" evidence="2">
    <location>
        <begin position="6"/>
        <end position="72"/>
    </location>
</feature>